<feature type="chain" id="PRO_5003404530" description="Peptidase M13 C-terminal domain-containing protein" evidence="1">
    <location>
        <begin position="18"/>
        <end position="501"/>
    </location>
</feature>
<evidence type="ECO:0000313" key="3">
    <source>
        <dbReference type="EMBL" id="EGT52952.1"/>
    </source>
</evidence>
<dbReference type="InterPro" id="IPR000718">
    <property type="entry name" value="Peptidase_M13"/>
</dbReference>
<accession>G0N595</accession>
<dbReference type="HOGENOM" id="CLU_042842_0_0_1"/>
<dbReference type="Proteomes" id="UP000008068">
    <property type="component" value="Unassembled WGS sequence"/>
</dbReference>
<dbReference type="PANTHER" id="PTHR11733:SF208">
    <property type="entry name" value="PEPTIDASE M13 C-TERMINAL DOMAIN-CONTAINING PROTEIN"/>
    <property type="match status" value="1"/>
</dbReference>
<organism evidence="4">
    <name type="scientific">Caenorhabditis brenneri</name>
    <name type="common">Nematode worm</name>
    <dbReference type="NCBI Taxonomy" id="135651"/>
    <lineage>
        <taxon>Eukaryota</taxon>
        <taxon>Metazoa</taxon>
        <taxon>Ecdysozoa</taxon>
        <taxon>Nematoda</taxon>
        <taxon>Chromadorea</taxon>
        <taxon>Rhabditida</taxon>
        <taxon>Rhabditina</taxon>
        <taxon>Rhabditomorpha</taxon>
        <taxon>Rhabditoidea</taxon>
        <taxon>Rhabditidae</taxon>
        <taxon>Peloderinae</taxon>
        <taxon>Caenorhabditis</taxon>
    </lineage>
</organism>
<protein>
    <recommendedName>
        <fullName evidence="2">Peptidase M13 C-terminal domain-containing protein</fullName>
    </recommendedName>
</protein>
<gene>
    <name evidence="3" type="ORF">CAEBREN_15055</name>
</gene>
<dbReference type="Gene3D" id="3.40.390.10">
    <property type="entry name" value="Collagenase (Catalytic Domain)"/>
    <property type="match status" value="1"/>
</dbReference>
<proteinExistence type="predicted"/>
<keyword evidence="1" id="KW-0732">Signal</keyword>
<dbReference type="eggNOG" id="KOG3624">
    <property type="taxonomic scope" value="Eukaryota"/>
</dbReference>
<dbReference type="InterPro" id="IPR018497">
    <property type="entry name" value="Peptidase_M13_C"/>
</dbReference>
<dbReference type="SUPFAM" id="SSF55486">
    <property type="entry name" value="Metalloproteases ('zincins'), catalytic domain"/>
    <property type="match status" value="1"/>
</dbReference>
<dbReference type="InParanoid" id="G0N595"/>
<dbReference type="OMA" id="PWNIRIN"/>
<dbReference type="AlphaFoldDB" id="G0N595"/>
<dbReference type="InterPro" id="IPR024079">
    <property type="entry name" value="MetalloPept_cat_dom_sf"/>
</dbReference>
<dbReference type="PROSITE" id="PS51885">
    <property type="entry name" value="NEPRILYSIN"/>
    <property type="match status" value="1"/>
</dbReference>
<dbReference type="GO" id="GO:0016485">
    <property type="term" value="P:protein processing"/>
    <property type="evidence" value="ECO:0007669"/>
    <property type="project" value="TreeGrafter"/>
</dbReference>
<dbReference type="PANTHER" id="PTHR11733">
    <property type="entry name" value="ZINC METALLOPROTEASE FAMILY M13 NEPRILYSIN-RELATED"/>
    <property type="match status" value="1"/>
</dbReference>
<dbReference type="FunCoup" id="G0N595">
    <property type="interactions" value="1788"/>
</dbReference>
<feature type="signal peptide" evidence="1">
    <location>
        <begin position="1"/>
        <end position="17"/>
    </location>
</feature>
<evidence type="ECO:0000259" key="2">
    <source>
        <dbReference type="Pfam" id="PF01431"/>
    </source>
</evidence>
<dbReference type="GO" id="GO:0004222">
    <property type="term" value="F:metalloendopeptidase activity"/>
    <property type="evidence" value="ECO:0007669"/>
    <property type="project" value="InterPro"/>
</dbReference>
<evidence type="ECO:0000313" key="4">
    <source>
        <dbReference type="Proteomes" id="UP000008068"/>
    </source>
</evidence>
<evidence type="ECO:0000256" key="1">
    <source>
        <dbReference type="SAM" id="SignalP"/>
    </source>
</evidence>
<feature type="domain" description="Peptidase M13 C-terminal" evidence="2">
    <location>
        <begin position="325"/>
        <end position="484"/>
    </location>
</feature>
<keyword evidence="4" id="KW-1185">Reference proteome</keyword>
<dbReference type="Pfam" id="PF01431">
    <property type="entry name" value="Peptidase_M13"/>
    <property type="match status" value="1"/>
</dbReference>
<reference evidence="4" key="1">
    <citation type="submission" date="2011-07" db="EMBL/GenBank/DDBJ databases">
        <authorList>
            <consortium name="Caenorhabditis brenneri Sequencing and Analysis Consortium"/>
            <person name="Wilson R.K."/>
        </authorList>
    </citation>
    <scope>NUCLEOTIDE SEQUENCE [LARGE SCALE GENOMIC DNA]</scope>
    <source>
        <strain evidence="4">PB2801</strain>
    </source>
</reference>
<sequence>MKLVLFLIIIVVHQVIGFDVIREAFELIDENVNPCDNFYRHACPLYKSGIFMLNSAYEDLMYSIEAKFVDAEWNNLDVEKTFKRTLYKELPSIDEFIANVYLSLCQDIDATHSQKEAFLLWVQNTKLDHGGEPCIFDKCLKPLAHDKNCTRAAANLRNKMDFETFDIFQKKWRNNFDYAKTNLYGVNAILEADVRGGIVRIRNLVQKYVDKLSDWIKETPWAINNKADNMILDVVNQLYVHDNLGISLRKNLDYVFTIEQNYLKCLRDTKQSTELEIFCMLMACSGHYPEREDIDFFNPFNAFNDHPHLHFSYILLDMAEKIKNDAAFLGSVGYIAGHEVSHTLIEDANNLQLLPYFSNETVQCIQGQYQKTCDSYKEISCGAVDNQIDENGSDMLGMRLAYSVFNDEYDGSYEEDKIQLPDRTVNLQQLFFYSTAFVSCSGLKGNQDVRDTHSPWHIRVNAMMQIPEFRQAFQCDAESEMVKSFGEECVIVGKNAPQTRK</sequence>
<name>G0N595_CAEBE</name>
<dbReference type="EMBL" id="GL379839">
    <property type="protein sequence ID" value="EGT52952.1"/>
    <property type="molecule type" value="Genomic_DNA"/>
</dbReference>
<dbReference type="OrthoDB" id="5799049at2759"/>
<dbReference type="STRING" id="135651.G0N595"/>
<dbReference type="GO" id="GO:0005886">
    <property type="term" value="C:plasma membrane"/>
    <property type="evidence" value="ECO:0007669"/>
    <property type="project" value="TreeGrafter"/>
</dbReference>